<evidence type="ECO:0000313" key="3">
    <source>
        <dbReference type="Proteomes" id="UP001157946"/>
    </source>
</evidence>
<accession>A0AA45WS19</accession>
<evidence type="ECO:0000259" key="1">
    <source>
        <dbReference type="Pfam" id="PF13581"/>
    </source>
</evidence>
<comment type="caution">
    <text evidence="2">The sequence shown here is derived from an EMBL/GenBank/DDBJ whole genome shotgun (WGS) entry which is preliminary data.</text>
</comment>
<keyword evidence="2" id="KW-0418">Kinase</keyword>
<dbReference type="Gene3D" id="3.30.565.10">
    <property type="entry name" value="Histidine kinase-like ATPase, C-terminal domain"/>
    <property type="match status" value="1"/>
</dbReference>
<dbReference type="RefSeq" id="WP_102991427.1">
    <property type="nucleotide sequence ID" value="NZ_FXTU01000011.1"/>
</dbReference>
<dbReference type="InterPro" id="IPR003594">
    <property type="entry name" value="HATPase_dom"/>
</dbReference>
<sequence>MRKTFQINYEWDIVHIRSEVREMAREMGFDELDQARIVQSVSELARNVIQYADHGNILVEAVEEEELRGIKVQVQDAGPGIANFDEITKGKKQTFGETSGLQHVGMLMDEMKQIPVDSGTCVEVIKWLNTCKH</sequence>
<dbReference type="Pfam" id="PF13581">
    <property type="entry name" value="HATPase_c_2"/>
    <property type="match status" value="1"/>
</dbReference>
<name>A0AA45WS19_9BACL</name>
<protein>
    <submittedName>
        <fullName evidence="2">Serine/threonine-protein kinase RsbT</fullName>
    </submittedName>
</protein>
<dbReference type="Proteomes" id="UP001157946">
    <property type="component" value="Unassembled WGS sequence"/>
</dbReference>
<gene>
    <name evidence="2" type="ORF">SAMN06265361_11144</name>
</gene>
<organism evidence="2 3">
    <name type="scientific">Laceyella tengchongensis</name>
    <dbReference type="NCBI Taxonomy" id="574699"/>
    <lineage>
        <taxon>Bacteria</taxon>
        <taxon>Bacillati</taxon>
        <taxon>Bacillota</taxon>
        <taxon>Bacilli</taxon>
        <taxon>Bacillales</taxon>
        <taxon>Thermoactinomycetaceae</taxon>
        <taxon>Laceyella</taxon>
    </lineage>
</organism>
<evidence type="ECO:0000313" key="2">
    <source>
        <dbReference type="EMBL" id="SMP34462.1"/>
    </source>
</evidence>
<proteinExistence type="predicted"/>
<keyword evidence="2" id="KW-0808">Transferase</keyword>
<dbReference type="SUPFAM" id="SSF55874">
    <property type="entry name" value="ATPase domain of HSP90 chaperone/DNA topoisomerase II/histidine kinase"/>
    <property type="match status" value="1"/>
</dbReference>
<dbReference type="AlphaFoldDB" id="A0AA45WS19"/>
<keyword evidence="3" id="KW-1185">Reference proteome</keyword>
<reference evidence="2" key="1">
    <citation type="submission" date="2017-05" db="EMBL/GenBank/DDBJ databases">
        <authorList>
            <person name="Varghese N."/>
            <person name="Submissions S."/>
        </authorList>
    </citation>
    <scope>NUCLEOTIDE SEQUENCE</scope>
    <source>
        <strain evidence="2">DSM 45262</strain>
    </source>
</reference>
<dbReference type="InterPro" id="IPR036890">
    <property type="entry name" value="HATPase_C_sf"/>
</dbReference>
<dbReference type="EMBL" id="FXTU01000011">
    <property type="protein sequence ID" value="SMP34462.1"/>
    <property type="molecule type" value="Genomic_DNA"/>
</dbReference>
<dbReference type="GO" id="GO:0016301">
    <property type="term" value="F:kinase activity"/>
    <property type="evidence" value="ECO:0007669"/>
    <property type="project" value="UniProtKB-KW"/>
</dbReference>
<feature type="domain" description="Histidine kinase/HSP90-like ATPase" evidence="1">
    <location>
        <begin position="14"/>
        <end position="126"/>
    </location>
</feature>